<evidence type="ECO:0000313" key="3">
    <source>
        <dbReference type="Proteomes" id="UP001396334"/>
    </source>
</evidence>
<organism evidence="2 3">
    <name type="scientific">Hibiscus sabdariffa</name>
    <name type="common">roselle</name>
    <dbReference type="NCBI Taxonomy" id="183260"/>
    <lineage>
        <taxon>Eukaryota</taxon>
        <taxon>Viridiplantae</taxon>
        <taxon>Streptophyta</taxon>
        <taxon>Embryophyta</taxon>
        <taxon>Tracheophyta</taxon>
        <taxon>Spermatophyta</taxon>
        <taxon>Magnoliopsida</taxon>
        <taxon>eudicotyledons</taxon>
        <taxon>Gunneridae</taxon>
        <taxon>Pentapetalae</taxon>
        <taxon>rosids</taxon>
        <taxon>malvids</taxon>
        <taxon>Malvales</taxon>
        <taxon>Malvaceae</taxon>
        <taxon>Malvoideae</taxon>
        <taxon>Hibiscus</taxon>
    </lineage>
</organism>
<dbReference type="InterPro" id="IPR036047">
    <property type="entry name" value="F-box-like_dom_sf"/>
</dbReference>
<name>A0ABR2PUL2_9ROSI</name>
<dbReference type="Gene3D" id="1.20.1280.50">
    <property type="match status" value="1"/>
</dbReference>
<gene>
    <name evidence="2" type="ORF">V6N11_048221</name>
</gene>
<dbReference type="InterPro" id="IPR001810">
    <property type="entry name" value="F-box_dom"/>
</dbReference>
<dbReference type="InterPro" id="IPR055290">
    <property type="entry name" value="At3g26010-like"/>
</dbReference>
<evidence type="ECO:0000313" key="2">
    <source>
        <dbReference type="EMBL" id="KAK8992125.1"/>
    </source>
</evidence>
<dbReference type="Proteomes" id="UP001396334">
    <property type="component" value="Unassembled WGS sequence"/>
</dbReference>
<reference evidence="2 3" key="1">
    <citation type="journal article" date="2024" name="G3 (Bethesda)">
        <title>Genome assembly of Hibiscus sabdariffa L. provides insights into metabolisms of medicinal natural products.</title>
        <authorList>
            <person name="Kim T."/>
        </authorList>
    </citation>
    <scope>NUCLEOTIDE SEQUENCE [LARGE SCALE GENOMIC DNA]</scope>
    <source>
        <strain evidence="2">TK-2024</strain>
        <tissue evidence="2">Old leaves</tissue>
    </source>
</reference>
<evidence type="ECO:0000259" key="1">
    <source>
        <dbReference type="SMART" id="SM00256"/>
    </source>
</evidence>
<dbReference type="Pfam" id="PF12937">
    <property type="entry name" value="F-box-like"/>
    <property type="match status" value="1"/>
</dbReference>
<dbReference type="SMART" id="SM00256">
    <property type="entry name" value="FBOX"/>
    <property type="match status" value="1"/>
</dbReference>
<proteinExistence type="predicted"/>
<feature type="domain" description="F-box" evidence="1">
    <location>
        <begin position="91"/>
        <end position="131"/>
    </location>
</feature>
<sequence length="459" mass="52840">MEEKNSQCLVNVLWDLDDGGNVLNMLENKARWRQEHGGLRRNRKFLCNNTLLGDPSDEIKILHQLSSTSEDLRRNRILISAMSYSKTPKLNNNDVMSDILLRLPLKDLVGCKCVCKWWNSLISDPVFKLNYSQRNPQYNVSGFFLQKFLFLELHSKLLFFPCEGQINAAPKPSLSFIEDDKGVRIQHACSGLLLCSSFRCGEEDRKYYVCKPTTKQYFSLPNPECRTVFGINITYDPNRSPQYKIVCICDSYISKNHRQIKIYSPATGSWKPSGKPFIVSDEDMLFNRGVFCNGALHWVGKGNLALRFNPEIEVLVTMPMPPIQEELTERKVRYFGESGGHLLLIEAYGLLTAGFDIMEMKADYSGWFIKYHLNLGRVAMQCPAVERANRLSILHIVHHRVEDEDESFMVIHVPGEFVSFKIRNCSLMNLRTNNHVDLGLGLWYSWDGVYPYSNVNFYL</sequence>
<accession>A0ABR2PUL2</accession>
<dbReference type="NCBIfam" id="TIGR01640">
    <property type="entry name" value="F_box_assoc_1"/>
    <property type="match status" value="1"/>
</dbReference>
<comment type="caution">
    <text evidence="2">The sequence shown here is derived from an EMBL/GenBank/DDBJ whole genome shotgun (WGS) entry which is preliminary data.</text>
</comment>
<dbReference type="CDD" id="cd22157">
    <property type="entry name" value="F-box_AtFBW1-like"/>
    <property type="match status" value="1"/>
</dbReference>
<dbReference type="EMBL" id="JBBPBN010000050">
    <property type="protein sequence ID" value="KAK8992125.1"/>
    <property type="molecule type" value="Genomic_DNA"/>
</dbReference>
<dbReference type="SUPFAM" id="SSF81383">
    <property type="entry name" value="F-box domain"/>
    <property type="match status" value="1"/>
</dbReference>
<protein>
    <recommendedName>
        <fullName evidence="1">F-box domain-containing protein</fullName>
    </recommendedName>
</protein>
<dbReference type="InterPro" id="IPR017451">
    <property type="entry name" value="F-box-assoc_interact_dom"/>
</dbReference>
<dbReference type="PANTHER" id="PTHR35546:SF115">
    <property type="entry name" value="F-BOX DOMAIN-CONTAINING PROTEIN"/>
    <property type="match status" value="1"/>
</dbReference>
<dbReference type="Pfam" id="PF07734">
    <property type="entry name" value="FBA_1"/>
    <property type="match status" value="1"/>
</dbReference>
<dbReference type="PANTHER" id="PTHR35546">
    <property type="entry name" value="F-BOX PROTEIN INTERACTION DOMAIN PROTEIN-RELATED"/>
    <property type="match status" value="1"/>
</dbReference>
<dbReference type="InterPro" id="IPR006527">
    <property type="entry name" value="F-box-assoc_dom_typ1"/>
</dbReference>
<keyword evidence="3" id="KW-1185">Reference proteome</keyword>